<sequence length="45" mass="4785">MAAAAFGALASPVRVKLASRAICGTARKLRAIGRRGLFRPKTPYL</sequence>
<name>U7UXZ4_9MICC</name>
<protein>
    <submittedName>
        <fullName evidence="1">Uncharacterized protein</fullName>
    </submittedName>
</protein>
<accession>U7UXZ4</accession>
<proteinExistence type="predicted"/>
<gene>
    <name evidence="1" type="ORF">HMPREF0742_02362</name>
</gene>
<dbReference type="HOGENOM" id="CLU_3204800_0_0_11"/>
<dbReference type="Proteomes" id="UP000017174">
    <property type="component" value="Unassembled WGS sequence"/>
</dbReference>
<reference evidence="1 2" key="1">
    <citation type="submission" date="2013-08" db="EMBL/GenBank/DDBJ databases">
        <authorList>
            <person name="Weinstock G."/>
            <person name="Sodergren E."/>
            <person name="Wylie T."/>
            <person name="Fulton L."/>
            <person name="Fulton R."/>
            <person name="Fronick C."/>
            <person name="O'Laughlin M."/>
            <person name="Godfrey J."/>
            <person name="Miner T."/>
            <person name="Herter B."/>
            <person name="Appelbaum E."/>
            <person name="Cordes M."/>
            <person name="Lek S."/>
            <person name="Wollam A."/>
            <person name="Pepin K.H."/>
            <person name="Palsikar V.B."/>
            <person name="Mitreva M."/>
            <person name="Wilson R.K."/>
        </authorList>
    </citation>
    <scope>NUCLEOTIDE SEQUENCE [LARGE SCALE GENOMIC DNA]</scope>
    <source>
        <strain evidence="1 2">F0184</strain>
    </source>
</reference>
<comment type="caution">
    <text evidence="1">The sequence shown here is derived from an EMBL/GenBank/DDBJ whole genome shotgun (WGS) entry which is preliminary data.</text>
</comment>
<organism evidence="1 2">
    <name type="scientific">Rothia aeria F0184</name>
    <dbReference type="NCBI Taxonomy" id="888019"/>
    <lineage>
        <taxon>Bacteria</taxon>
        <taxon>Bacillati</taxon>
        <taxon>Actinomycetota</taxon>
        <taxon>Actinomycetes</taxon>
        <taxon>Micrococcales</taxon>
        <taxon>Micrococcaceae</taxon>
        <taxon>Rothia</taxon>
    </lineage>
</organism>
<dbReference type="AlphaFoldDB" id="U7UXZ4"/>
<dbReference type="EMBL" id="AXZG01000065">
    <property type="protein sequence ID" value="ERT64190.1"/>
    <property type="molecule type" value="Genomic_DNA"/>
</dbReference>
<evidence type="ECO:0000313" key="2">
    <source>
        <dbReference type="Proteomes" id="UP000017174"/>
    </source>
</evidence>
<evidence type="ECO:0000313" key="1">
    <source>
        <dbReference type="EMBL" id="ERT64190.1"/>
    </source>
</evidence>